<organism evidence="1 2">
    <name type="scientific">Entomophthora muscae</name>
    <dbReference type="NCBI Taxonomy" id="34485"/>
    <lineage>
        <taxon>Eukaryota</taxon>
        <taxon>Fungi</taxon>
        <taxon>Fungi incertae sedis</taxon>
        <taxon>Zoopagomycota</taxon>
        <taxon>Entomophthoromycotina</taxon>
        <taxon>Entomophthoromycetes</taxon>
        <taxon>Entomophthorales</taxon>
        <taxon>Entomophthoraceae</taxon>
        <taxon>Entomophthora</taxon>
    </lineage>
</organism>
<dbReference type="EMBL" id="QTSX02001534">
    <property type="protein sequence ID" value="KAJ9080655.1"/>
    <property type="molecule type" value="Genomic_DNA"/>
</dbReference>
<protein>
    <submittedName>
        <fullName evidence="1">Uncharacterized protein</fullName>
    </submittedName>
</protein>
<evidence type="ECO:0000313" key="1">
    <source>
        <dbReference type="EMBL" id="KAJ9080655.1"/>
    </source>
</evidence>
<accession>A0ACC2U1M0</accession>
<dbReference type="Proteomes" id="UP001165960">
    <property type="component" value="Unassembled WGS sequence"/>
</dbReference>
<sequence length="53" mass="5951">MYFGRGLRYNSLQVCSTHGKELDQDAKLSFIWNLFAAEANAKKEASTLNVLEA</sequence>
<evidence type="ECO:0000313" key="2">
    <source>
        <dbReference type="Proteomes" id="UP001165960"/>
    </source>
</evidence>
<comment type="caution">
    <text evidence="1">The sequence shown here is derived from an EMBL/GenBank/DDBJ whole genome shotgun (WGS) entry which is preliminary data.</text>
</comment>
<reference evidence="1" key="1">
    <citation type="submission" date="2022-04" db="EMBL/GenBank/DDBJ databases">
        <title>Genome of the entomopathogenic fungus Entomophthora muscae.</title>
        <authorList>
            <person name="Elya C."/>
            <person name="Lovett B.R."/>
            <person name="Lee E."/>
            <person name="Macias A.M."/>
            <person name="Hajek A.E."/>
            <person name="De Bivort B.L."/>
            <person name="Kasson M.T."/>
            <person name="De Fine Licht H.H."/>
            <person name="Stajich J.E."/>
        </authorList>
    </citation>
    <scope>NUCLEOTIDE SEQUENCE</scope>
    <source>
        <strain evidence="1">Berkeley</strain>
    </source>
</reference>
<gene>
    <name evidence="1" type="ORF">DSO57_1022565</name>
</gene>
<name>A0ACC2U1M0_9FUNG</name>
<keyword evidence="2" id="KW-1185">Reference proteome</keyword>
<proteinExistence type="predicted"/>